<evidence type="ECO:0000313" key="3">
    <source>
        <dbReference type="Proteomes" id="UP000799771"/>
    </source>
</evidence>
<dbReference type="Proteomes" id="UP000799771">
    <property type="component" value="Unassembled WGS sequence"/>
</dbReference>
<feature type="region of interest" description="Disordered" evidence="1">
    <location>
        <begin position="710"/>
        <end position="756"/>
    </location>
</feature>
<keyword evidence="3" id="KW-1185">Reference proteome</keyword>
<dbReference type="AlphaFoldDB" id="A0A6A6AJ91"/>
<dbReference type="EMBL" id="ML977503">
    <property type="protein sequence ID" value="KAF2131165.1"/>
    <property type="molecule type" value="Genomic_DNA"/>
</dbReference>
<evidence type="ECO:0000256" key="1">
    <source>
        <dbReference type="SAM" id="MobiDB-lite"/>
    </source>
</evidence>
<reference evidence="2" key="1">
    <citation type="journal article" date="2020" name="Stud. Mycol.">
        <title>101 Dothideomycetes genomes: a test case for predicting lifestyles and emergence of pathogens.</title>
        <authorList>
            <person name="Haridas S."/>
            <person name="Albert R."/>
            <person name="Binder M."/>
            <person name="Bloem J."/>
            <person name="Labutti K."/>
            <person name="Salamov A."/>
            <person name="Andreopoulos B."/>
            <person name="Baker S."/>
            <person name="Barry K."/>
            <person name="Bills G."/>
            <person name="Bluhm B."/>
            <person name="Cannon C."/>
            <person name="Castanera R."/>
            <person name="Culley D."/>
            <person name="Daum C."/>
            <person name="Ezra D."/>
            <person name="Gonzalez J."/>
            <person name="Henrissat B."/>
            <person name="Kuo A."/>
            <person name="Liang C."/>
            <person name="Lipzen A."/>
            <person name="Lutzoni F."/>
            <person name="Magnuson J."/>
            <person name="Mondo S."/>
            <person name="Nolan M."/>
            <person name="Ohm R."/>
            <person name="Pangilinan J."/>
            <person name="Park H.-J."/>
            <person name="Ramirez L."/>
            <person name="Alfaro M."/>
            <person name="Sun H."/>
            <person name="Tritt A."/>
            <person name="Yoshinaga Y."/>
            <person name="Zwiers L.-H."/>
            <person name="Turgeon B."/>
            <person name="Goodwin S."/>
            <person name="Spatafora J."/>
            <person name="Crous P."/>
            <person name="Grigoriev I."/>
        </authorList>
    </citation>
    <scope>NUCLEOTIDE SEQUENCE</scope>
    <source>
        <strain evidence="2">CBS 119687</strain>
    </source>
</reference>
<evidence type="ECO:0000313" key="2">
    <source>
        <dbReference type="EMBL" id="KAF2131165.1"/>
    </source>
</evidence>
<dbReference type="GeneID" id="54411842"/>
<feature type="region of interest" description="Disordered" evidence="1">
    <location>
        <begin position="804"/>
        <end position="824"/>
    </location>
</feature>
<sequence>MEDYYSDSSELGDDDDTRPSLLTKLADIPNRTIKYLNYTTNYVPTWGGEEAFRESYQNWRDGMLRSFNLHLSEFSTKYTEDKQKRFILIQAFHPSTNELIGFIHFKYDKEGYSVGGLKLANFKAKLAYNTLGTGATSKAFALNQTGQHGEGMKLSALVFRRGGHNFRIESDDFRWNFIFKKGELACCLKRVSDKTLDKLKKKANVQPRSLNVDPSKDVCVIIGAPGSTRTVDGLKAKGDKVHIDKFKEWLKVTLDIDPPKKMVRTIQGDLIRDPIYQGQMYLHGLLLPSGGMSGRPYGYGYNFVKGHTTRDRESLSGSGEESKGIAAIWAAAIRAKETDDSDLISEYTTMLLKSLNKKGDAMLSIDDNPLPEDIAKRVWQQMLVMNKGLQGRPAFYYSAIEGKDEVPIIEQSLKQNPIPLDLEMWKLLRKFHLCRTPSEELHHRFKSAKVVKVPDNDFAAHMDWMLRCLLHSSVNTSAMKLTFVDGKHLQIDANYFATTWKIHQKWLTHDGSHEKVFCEEMRTDEHDTFLCDHAVLQLWDTMISQLIATGEHDCIAEEKAWLKSLARGRLSQMPRSVECITNDKRGQLVVVWKSVDSHQNKGKPVKVVLHTHDCVGVSRRSPSYMYCMDEEERNCTCPCLYSQAVSEGVTFIDLNPDKEYIPCVSRDAEGAFVALQPGSIQPRSNDVVDVSEPDAPLVLTTAGSNFQKARVEDADDEDDEVTLRPQSLIPDRTPVDKESAAAPTELHSPADSDEDVFDAINCDNDNGSLYEDLASNSPPPTLLSPPSSETDYGVDIAEDRSKSTFQVSHQSMTNPPVGSPRSSRDIVMSERSAPSAAVEAYTLGDHITHNSLDWGGSFPGSHDFFRTRNAPDEDIFILKPKSRLINANGKRVRLDETGYISSKRPRQDVGAGD</sequence>
<accession>A0A6A6AJ91</accession>
<gene>
    <name evidence="2" type="ORF">P153DRAFT_395549</name>
</gene>
<proteinExistence type="predicted"/>
<protein>
    <submittedName>
        <fullName evidence="2">Uncharacterized protein</fullName>
    </submittedName>
</protein>
<dbReference type="OrthoDB" id="3759480at2759"/>
<feature type="compositionally biased region" description="Polar residues" evidence="1">
    <location>
        <begin position="804"/>
        <end position="816"/>
    </location>
</feature>
<dbReference type="RefSeq" id="XP_033525552.1">
    <property type="nucleotide sequence ID" value="XM_033671410.1"/>
</dbReference>
<organism evidence="2 3">
    <name type="scientific">Dothidotthia symphoricarpi CBS 119687</name>
    <dbReference type="NCBI Taxonomy" id="1392245"/>
    <lineage>
        <taxon>Eukaryota</taxon>
        <taxon>Fungi</taxon>
        <taxon>Dikarya</taxon>
        <taxon>Ascomycota</taxon>
        <taxon>Pezizomycotina</taxon>
        <taxon>Dothideomycetes</taxon>
        <taxon>Pleosporomycetidae</taxon>
        <taxon>Pleosporales</taxon>
        <taxon>Dothidotthiaceae</taxon>
        <taxon>Dothidotthia</taxon>
    </lineage>
</organism>
<name>A0A6A6AJ91_9PLEO</name>